<evidence type="ECO:0000313" key="1">
    <source>
        <dbReference type="EMBL" id="MBC8599785.1"/>
    </source>
</evidence>
<dbReference type="SUPFAM" id="SSF56784">
    <property type="entry name" value="HAD-like"/>
    <property type="match status" value="1"/>
</dbReference>
<proteinExistence type="predicted"/>
<evidence type="ECO:0000313" key="2">
    <source>
        <dbReference type="Proteomes" id="UP000647491"/>
    </source>
</evidence>
<dbReference type="Proteomes" id="UP000647491">
    <property type="component" value="Unassembled WGS sequence"/>
</dbReference>
<sequence length="155" mass="16532">MNIQIPGYKTLDLSFLVLDYNGTIAVDGQIPLEVREALVRLSKDLQIHVLTADTHGTARAMCQGLPLTIQTFPAGSAMDSKLAIVRSLGPERCVSIGNGRNDCLMCKESALSISVIGAEGAYSKLLSCTDLCTTSILDALALLEKPKRLAADLRG</sequence>
<dbReference type="EMBL" id="JACRTJ010000025">
    <property type="protein sequence ID" value="MBC8599785.1"/>
    <property type="molecule type" value="Genomic_DNA"/>
</dbReference>
<dbReference type="InterPro" id="IPR036412">
    <property type="entry name" value="HAD-like_sf"/>
</dbReference>
<name>A0ABR7NUJ6_9FIRM</name>
<gene>
    <name evidence="1" type="ORF">H8708_11210</name>
</gene>
<protein>
    <submittedName>
        <fullName evidence="1">ATPase P</fullName>
    </submittedName>
</protein>
<dbReference type="Gene3D" id="3.40.50.1000">
    <property type="entry name" value="HAD superfamily/HAD-like"/>
    <property type="match status" value="1"/>
</dbReference>
<dbReference type="RefSeq" id="WP_262427904.1">
    <property type="nucleotide sequence ID" value="NZ_JACRTJ010000025.1"/>
</dbReference>
<comment type="caution">
    <text evidence="1">The sequence shown here is derived from an EMBL/GenBank/DDBJ whole genome shotgun (WGS) entry which is preliminary data.</text>
</comment>
<accession>A0ABR7NUJ6</accession>
<organism evidence="1 2">
    <name type="scientific">Enterocloster hominis</name>
    <name type="common">ex Liu et al. 2021</name>
    <dbReference type="NCBI Taxonomy" id="2763663"/>
    <lineage>
        <taxon>Bacteria</taxon>
        <taxon>Bacillati</taxon>
        <taxon>Bacillota</taxon>
        <taxon>Clostridia</taxon>
        <taxon>Lachnospirales</taxon>
        <taxon>Lachnospiraceae</taxon>
        <taxon>Enterocloster</taxon>
    </lineage>
</organism>
<reference evidence="1 2" key="1">
    <citation type="submission" date="2020-08" db="EMBL/GenBank/DDBJ databases">
        <title>Genome public.</title>
        <authorList>
            <person name="Liu C."/>
            <person name="Sun Q."/>
        </authorList>
    </citation>
    <scope>NUCLEOTIDE SEQUENCE [LARGE SCALE GENOMIC DNA]</scope>
    <source>
        <strain evidence="1 2">BX10</strain>
    </source>
</reference>
<keyword evidence="2" id="KW-1185">Reference proteome</keyword>
<dbReference type="InterPro" id="IPR023214">
    <property type="entry name" value="HAD_sf"/>
</dbReference>